<dbReference type="OrthoDB" id="736291at2759"/>
<dbReference type="Proteomes" id="UP000729402">
    <property type="component" value="Unassembled WGS sequence"/>
</dbReference>
<comment type="caution">
    <text evidence="1">The sequence shown here is derived from an EMBL/GenBank/DDBJ whole genome shotgun (WGS) entry which is preliminary data.</text>
</comment>
<accession>A0A8J5R074</accession>
<evidence type="ECO:0000313" key="1">
    <source>
        <dbReference type="EMBL" id="KAG8039927.1"/>
    </source>
</evidence>
<name>A0A8J5R074_ZIZPA</name>
<dbReference type="PANTHER" id="PTHR36892">
    <property type="entry name" value="OS01G0201800 PROTEIN"/>
    <property type="match status" value="1"/>
</dbReference>
<dbReference type="EMBL" id="JAAALK010001862">
    <property type="protein sequence ID" value="KAG8039927.1"/>
    <property type="molecule type" value="Genomic_DNA"/>
</dbReference>
<organism evidence="1 2">
    <name type="scientific">Zizania palustris</name>
    <name type="common">Northern wild rice</name>
    <dbReference type="NCBI Taxonomy" id="103762"/>
    <lineage>
        <taxon>Eukaryota</taxon>
        <taxon>Viridiplantae</taxon>
        <taxon>Streptophyta</taxon>
        <taxon>Embryophyta</taxon>
        <taxon>Tracheophyta</taxon>
        <taxon>Spermatophyta</taxon>
        <taxon>Magnoliopsida</taxon>
        <taxon>Liliopsida</taxon>
        <taxon>Poales</taxon>
        <taxon>Poaceae</taxon>
        <taxon>BOP clade</taxon>
        <taxon>Oryzoideae</taxon>
        <taxon>Oryzeae</taxon>
        <taxon>Zizaniinae</taxon>
        <taxon>Zizania</taxon>
    </lineage>
</organism>
<reference evidence="1" key="2">
    <citation type="submission" date="2021-02" db="EMBL/GenBank/DDBJ databases">
        <authorList>
            <person name="Kimball J.A."/>
            <person name="Haas M.W."/>
            <person name="Macchietto M."/>
            <person name="Kono T."/>
            <person name="Duquette J."/>
            <person name="Shao M."/>
        </authorList>
    </citation>
    <scope>NUCLEOTIDE SEQUENCE</scope>
    <source>
        <tissue evidence="1">Fresh leaf tissue</tissue>
    </source>
</reference>
<keyword evidence="2" id="KW-1185">Reference proteome</keyword>
<dbReference type="AlphaFoldDB" id="A0A8J5R074"/>
<proteinExistence type="predicted"/>
<sequence>MQPMEAPRFMWWVDEFAAAVAVGALRHTPSRMTKAKAKAPKKRFMSDLFMDAPSLTLPPPADASGRNEAMDEDDNEALCTIIRWTKQMKRKHKLDETVAVAAAKAVGRPESEWNFIREIEISLPFFDRLGIHRTINVSDFGGLAGHKYTSLRFLFLILIKKCICHVSCAIYVKVVYREHERRHDSGGAAAV</sequence>
<protein>
    <submittedName>
        <fullName evidence="1">Uncharacterized protein</fullName>
    </submittedName>
</protein>
<gene>
    <name evidence="1" type="ORF">GUJ93_ZPchr2178g2963</name>
</gene>
<evidence type="ECO:0000313" key="2">
    <source>
        <dbReference type="Proteomes" id="UP000729402"/>
    </source>
</evidence>
<dbReference type="PANTHER" id="PTHR36892:SF10">
    <property type="entry name" value="OS01G0201900 PROTEIN"/>
    <property type="match status" value="1"/>
</dbReference>
<reference evidence="1" key="1">
    <citation type="journal article" date="2021" name="bioRxiv">
        <title>Whole Genome Assembly and Annotation of Northern Wild Rice, Zizania palustris L., Supports a Whole Genome Duplication in the Zizania Genus.</title>
        <authorList>
            <person name="Haas M."/>
            <person name="Kono T."/>
            <person name="Macchietto M."/>
            <person name="Millas R."/>
            <person name="McGilp L."/>
            <person name="Shao M."/>
            <person name="Duquette J."/>
            <person name="Hirsch C.N."/>
            <person name="Kimball J."/>
        </authorList>
    </citation>
    <scope>NUCLEOTIDE SEQUENCE</scope>
    <source>
        <tissue evidence="1">Fresh leaf tissue</tissue>
    </source>
</reference>